<evidence type="ECO:0000313" key="2">
    <source>
        <dbReference type="Proteomes" id="UP001226867"/>
    </source>
</evidence>
<proteinExistence type="predicted"/>
<accession>A0ABT9S3W4</accession>
<keyword evidence="2" id="KW-1185">Reference proteome</keyword>
<organism evidence="1 2">
    <name type="scientific">Variovorax ginsengisoli</name>
    <dbReference type="NCBI Taxonomy" id="363844"/>
    <lineage>
        <taxon>Bacteria</taxon>
        <taxon>Pseudomonadati</taxon>
        <taxon>Pseudomonadota</taxon>
        <taxon>Betaproteobacteria</taxon>
        <taxon>Burkholderiales</taxon>
        <taxon>Comamonadaceae</taxon>
        <taxon>Variovorax</taxon>
    </lineage>
</organism>
<dbReference type="Proteomes" id="UP001226867">
    <property type="component" value="Unassembled WGS sequence"/>
</dbReference>
<reference evidence="1 2" key="1">
    <citation type="submission" date="2023-07" db="EMBL/GenBank/DDBJ databases">
        <title>Sorghum-associated microbial communities from plants grown in Nebraska, USA.</title>
        <authorList>
            <person name="Schachtman D."/>
        </authorList>
    </citation>
    <scope>NUCLEOTIDE SEQUENCE [LARGE SCALE GENOMIC DNA]</scope>
    <source>
        <strain evidence="1 2">DS1607</strain>
    </source>
</reference>
<dbReference type="RefSeq" id="WP_307688860.1">
    <property type="nucleotide sequence ID" value="NZ_JAUSRO010000004.1"/>
</dbReference>
<gene>
    <name evidence="1" type="ORF">J2W36_001278</name>
</gene>
<protein>
    <submittedName>
        <fullName evidence="1">Uncharacterized protein</fullName>
    </submittedName>
</protein>
<comment type="caution">
    <text evidence="1">The sequence shown here is derived from an EMBL/GenBank/DDBJ whole genome shotgun (WGS) entry which is preliminary data.</text>
</comment>
<dbReference type="EMBL" id="JAUSRO010000004">
    <property type="protein sequence ID" value="MDP9899033.1"/>
    <property type="molecule type" value="Genomic_DNA"/>
</dbReference>
<name>A0ABT9S3W4_9BURK</name>
<evidence type="ECO:0000313" key="1">
    <source>
        <dbReference type="EMBL" id="MDP9899033.1"/>
    </source>
</evidence>
<sequence>MKHTHDSHFAPMPEFVDDECSGIAQGAAKTCPATSGVEVRPTVALPIGLRHPALPRLSHRSHFSTVNPG</sequence>